<comment type="similarity">
    <text evidence="2">Belongs to the EccB family.</text>
</comment>
<keyword evidence="4 10" id="KW-0812">Transmembrane</keyword>
<evidence type="ECO:0000256" key="1">
    <source>
        <dbReference type="ARBA" id="ARBA00004162"/>
    </source>
</evidence>
<sequence length="458" mass="48018">MPSRQDQLHSYQFTVQRVVSALVMRDTDPAQAPFRRAAGATLASILLAVVIAAGFGVYGVFTNRGDNAWKAEGTVIIEQDSGAHFVYRNGKLHPALNLTSAMLAAGVGQPKVATVSRKSLLDVPRGLTVGVVDLPDSLPDPRSLLGLPWMICSASAAGKPAAALVVGDTALAGRGRVMGGEEALFVRAGEQIYLLWHGRLYNADPDEYADLAGGAQPVTVPAAFVNGMPQGQPLDEPRVSRPGDLSSVKALKNGQVIKIKGLDGKSHQYAVVRADGLAMITPVQAALLLGRFRQRYAIGREIEIDQTELTEYDSAPASLVPDANDPRQPPANMPTIASYGQGALCAVTRDDAGTTEVRAEVPLDLNGRIATVARSAEGGSYADYVLVPSGRGAIVAAGTTLSLVTDQGVRYDAARPDVLPMLGYKDPVPLRLPSSLVDLLPPGPGLDPQAASAQLALG</sequence>
<gene>
    <name evidence="11" type="ORF">Cme02nite_22150</name>
</gene>
<protein>
    <recommendedName>
        <fullName evidence="13">Type VII secretion protein EccB</fullName>
    </recommendedName>
</protein>
<dbReference type="Pfam" id="PF05108">
    <property type="entry name" value="T7SS_ESX1_EccB"/>
    <property type="match status" value="1"/>
</dbReference>
<feature type="transmembrane region" description="Helical" evidence="10">
    <location>
        <begin position="40"/>
        <end position="61"/>
    </location>
</feature>
<keyword evidence="12" id="KW-1185">Reference proteome</keyword>
<dbReference type="RefSeq" id="WP_166381420.1">
    <property type="nucleotide sequence ID" value="NZ_BAAATT010000022.1"/>
</dbReference>
<dbReference type="PANTHER" id="PTHR40765">
    <property type="entry name" value="ESX-2 SECRETION SYSTEM ATPASE ECCB2"/>
    <property type="match status" value="1"/>
</dbReference>
<dbReference type="NCBIfam" id="TIGR03919">
    <property type="entry name" value="T7SS_EccB"/>
    <property type="match status" value="1"/>
</dbReference>
<dbReference type="Proteomes" id="UP000660339">
    <property type="component" value="Unassembled WGS sequence"/>
</dbReference>
<keyword evidence="3" id="KW-1003">Cell membrane</keyword>
<evidence type="ECO:0000256" key="5">
    <source>
        <dbReference type="ARBA" id="ARBA00022741"/>
    </source>
</evidence>
<evidence type="ECO:0000256" key="7">
    <source>
        <dbReference type="ARBA" id="ARBA00022840"/>
    </source>
</evidence>
<dbReference type="InterPro" id="IPR042485">
    <property type="entry name" value="T7SS_EccB_R3"/>
</dbReference>
<organism evidence="11 12">
    <name type="scientific">Catellatospora methionotrophica</name>
    <dbReference type="NCBI Taxonomy" id="121620"/>
    <lineage>
        <taxon>Bacteria</taxon>
        <taxon>Bacillati</taxon>
        <taxon>Actinomycetota</taxon>
        <taxon>Actinomycetes</taxon>
        <taxon>Micromonosporales</taxon>
        <taxon>Micromonosporaceae</taxon>
        <taxon>Catellatospora</taxon>
    </lineage>
</organism>
<evidence type="ECO:0000256" key="2">
    <source>
        <dbReference type="ARBA" id="ARBA00008149"/>
    </source>
</evidence>
<proteinExistence type="inferred from homology"/>
<comment type="subcellular location">
    <subcellularLocation>
        <location evidence="1">Cell membrane</location>
        <topology evidence="1">Single-pass membrane protein</topology>
    </subcellularLocation>
</comment>
<dbReference type="Gene3D" id="3.30.2390.20">
    <property type="entry name" value="Type VII secretion system EccB, repeat 1 domain"/>
    <property type="match status" value="1"/>
</dbReference>
<keyword evidence="7" id="KW-0067">ATP-binding</keyword>
<accession>A0A8J3L3W2</accession>
<evidence type="ECO:0000256" key="10">
    <source>
        <dbReference type="SAM" id="Phobius"/>
    </source>
</evidence>
<dbReference type="GO" id="GO:0005576">
    <property type="term" value="C:extracellular region"/>
    <property type="evidence" value="ECO:0007669"/>
    <property type="project" value="TreeGrafter"/>
</dbReference>
<dbReference type="Gene3D" id="2.40.50.910">
    <property type="entry name" value="Type VII secretion system EccB, repeat 3 domain"/>
    <property type="match status" value="1"/>
</dbReference>
<evidence type="ECO:0000256" key="3">
    <source>
        <dbReference type="ARBA" id="ARBA00022475"/>
    </source>
</evidence>
<dbReference type="InterPro" id="IPR007795">
    <property type="entry name" value="T7SS_EccB"/>
</dbReference>
<evidence type="ECO:0000256" key="4">
    <source>
        <dbReference type="ARBA" id="ARBA00022692"/>
    </source>
</evidence>
<dbReference type="AlphaFoldDB" id="A0A8J3L3W2"/>
<evidence type="ECO:0000256" key="6">
    <source>
        <dbReference type="ARBA" id="ARBA00022801"/>
    </source>
</evidence>
<evidence type="ECO:0000313" key="11">
    <source>
        <dbReference type="EMBL" id="GIG13883.1"/>
    </source>
</evidence>
<keyword evidence="8 10" id="KW-1133">Transmembrane helix</keyword>
<evidence type="ECO:0000313" key="12">
    <source>
        <dbReference type="Proteomes" id="UP000660339"/>
    </source>
</evidence>
<dbReference type="InterPro" id="IPR044857">
    <property type="entry name" value="T7SS_EccB_R1"/>
</dbReference>
<reference evidence="11" key="1">
    <citation type="submission" date="2021-01" db="EMBL/GenBank/DDBJ databases">
        <title>Whole genome shotgun sequence of Catellatospora methionotrophica NBRC 14553.</title>
        <authorList>
            <person name="Komaki H."/>
            <person name="Tamura T."/>
        </authorList>
    </citation>
    <scope>NUCLEOTIDE SEQUENCE</scope>
    <source>
        <strain evidence="11">NBRC 14553</strain>
    </source>
</reference>
<evidence type="ECO:0000256" key="9">
    <source>
        <dbReference type="ARBA" id="ARBA00023136"/>
    </source>
</evidence>
<dbReference type="GO" id="GO:0005524">
    <property type="term" value="F:ATP binding"/>
    <property type="evidence" value="ECO:0007669"/>
    <property type="project" value="UniProtKB-KW"/>
</dbReference>
<keyword evidence="5" id="KW-0547">Nucleotide-binding</keyword>
<dbReference type="GO" id="GO:0016787">
    <property type="term" value="F:hydrolase activity"/>
    <property type="evidence" value="ECO:0007669"/>
    <property type="project" value="UniProtKB-KW"/>
</dbReference>
<keyword evidence="9 10" id="KW-0472">Membrane</keyword>
<dbReference type="GO" id="GO:0005886">
    <property type="term" value="C:plasma membrane"/>
    <property type="evidence" value="ECO:0007669"/>
    <property type="project" value="UniProtKB-SubCell"/>
</dbReference>
<dbReference type="EMBL" id="BONJ01000008">
    <property type="protein sequence ID" value="GIG13883.1"/>
    <property type="molecule type" value="Genomic_DNA"/>
</dbReference>
<name>A0A8J3L3W2_9ACTN</name>
<dbReference type="PANTHER" id="PTHR40765:SF2">
    <property type="entry name" value="ESX-2 SECRETION SYSTEM ATPASE ECCB2"/>
    <property type="match status" value="1"/>
</dbReference>
<keyword evidence="6" id="KW-0378">Hydrolase</keyword>
<evidence type="ECO:0000256" key="8">
    <source>
        <dbReference type="ARBA" id="ARBA00022989"/>
    </source>
</evidence>
<comment type="caution">
    <text evidence="11">The sequence shown here is derived from an EMBL/GenBank/DDBJ whole genome shotgun (WGS) entry which is preliminary data.</text>
</comment>
<evidence type="ECO:0008006" key="13">
    <source>
        <dbReference type="Google" id="ProtNLM"/>
    </source>
</evidence>